<protein>
    <recommendedName>
        <fullName evidence="4">Zn(2)-C6 fungal-type domain-containing protein</fullName>
    </recommendedName>
</protein>
<dbReference type="GO" id="GO:0008270">
    <property type="term" value="F:zinc ion binding"/>
    <property type="evidence" value="ECO:0007669"/>
    <property type="project" value="InterPro"/>
</dbReference>
<dbReference type="CDD" id="cd00067">
    <property type="entry name" value="GAL4"/>
    <property type="match status" value="1"/>
</dbReference>
<dbReference type="GO" id="GO:0005634">
    <property type="term" value="C:nucleus"/>
    <property type="evidence" value="ECO:0007669"/>
    <property type="project" value="UniProtKB-SubCell"/>
</dbReference>
<evidence type="ECO:0000256" key="1">
    <source>
        <dbReference type="ARBA" id="ARBA00004123"/>
    </source>
</evidence>
<dbReference type="PANTHER" id="PTHR37534">
    <property type="entry name" value="TRANSCRIPTIONAL ACTIVATOR PROTEIN UGA3"/>
    <property type="match status" value="1"/>
</dbReference>
<feature type="region of interest" description="Disordered" evidence="3">
    <location>
        <begin position="42"/>
        <end position="67"/>
    </location>
</feature>
<dbReference type="InterPro" id="IPR021858">
    <property type="entry name" value="Fun_TF"/>
</dbReference>
<dbReference type="Pfam" id="PF00172">
    <property type="entry name" value="Zn_clus"/>
    <property type="match status" value="1"/>
</dbReference>
<feature type="domain" description="Zn(2)-C6 fungal-type" evidence="4">
    <location>
        <begin position="3"/>
        <end position="44"/>
    </location>
</feature>
<dbReference type="GO" id="GO:0000981">
    <property type="term" value="F:DNA-binding transcription factor activity, RNA polymerase II-specific"/>
    <property type="evidence" value="ECO:0007669"/>
    <property type="project" value="InterPro"/>
</dbReference>
<comment type="subcellular location">
    <subcellularLocation>
        <location evidence="1">Nucleus</location>
    </subcellularLocation>
</comment>
<comment type="caution">
    <text evidence="5">The sequence shown here is derived from an EMBL/GenBank/DDBJ whole genome shotgun (WGS) entry which is preliminary data.</text>
</comment>
<feature type="region of interest" description="Disordered" evidence="3">
    <location>
        <begin position="168"/>
        <end position="193"/>
    </location>
</feature>
<evidence type="ECO:0000256" key="2">
    <source>
        <dbReference type="ARBA" id="ARBA00023242"/>
    </source>
</evidence>
<reference evidence="5" key="1">
    <citation type="submission" date="2021-01" db="EMBL/GenBank/DDBJ databases">
        <authorList>
            <person name="Kaushik A."/>
        </authorList>
    </citation>
    <scope>NUCLEOTIDE SEQUENCE</scope>
    <source>
        <strain evidence="5">AG5</strain>
    </source>
</reference>
<keyword evidence="2" id="KW-0539">Nucleus</keyword>
<dbReference type="PANTHER" id="PTHR37534:SF46">
    <property type="entry name" value="ZN(II)2CYS6 TRANSCRIPTION FACTOR (EUROFUNG)"/>
    <property type="match status" value="1"/>
</dbReference>
<dbReference type="EMBL" id="CAJNJQ010002760">
    <property type="protein sequence ID" value="CAE7184244.1"/>
    <property type="molecule type" value="Genomic_DNA"/>
</dbReference>
<dbReference type="InterPro" id="IPR001138">
    <property type="entry name" value="Zn2Cys6_DnaBD"/>
</dbReference>
<organism evidence="5 6">
    <name type="scientific">Rhizoctonia solani</name>
    <dbReference type="NCBI Taxonomy" id="456999"/>
    <lineage>
        <taxon>Eukaryota</taxon>
        <taxon>Fungi</taxon>
        <taxon>Dikarya</taxon>
        <taxon>Basidiomycota</taxon>
        <taxon>Agaricomycotina</taxon>
        <taxon>Agaricomycetes</taxon>
        <taxon>Cantharellales</taxon>
        <taxon>Ceratobasidiaceae</taxon>
        <taxon>Rhizoctonia</taxon>
    </lineage>
</organism>
<evidence type="ECO:0000259" key="4">
    <source>
        <dbReference type="SMART" id="SM00066"/>
    </source>
</evidence>
<name>A0A8H3I0L7_9AGAM</name>
<evidence type="ECO:0000256" key="3">
    <source>
        <dbReference type="SAM" id="MobiDB-lite"/>
    </source>
</evidence>
<evidence type="ECO:0000313" key="6">
    <source>
        <dbReference type="Proteomes" id="UP000663827"/>
    </source>
</evidence>
<dbReference type="Proteomes" id="UP000663827">
    <property type="component" value="Unassembled WGS sequence"/>
</dbReference>
<dbReference type="InterPro" id="IPR036864">
    <property type="entry name" value="Zn2-C6_fun-type_DNA-bd_sf"/>
</dbReference>
<dbReference type="SUPFAM" id="SSF57701">
    <property type="entry name" value="Zn2/Cys6 DNA-binding domain"/>
    <property type="match status" value="1"/>
</dbReference>
<proteinExistence type="predicted"/>
<dbReference type="AlphaFoldDB" id="A0A8H3I0L7"/>
<evidence type="ECO:0000313" key="5">
    <source>
        <dbReference type="EMBL" id="CAE7184244.1"/>
    </source>
</evidence>
<dbReference type="Pfam" id="PF11951">
    <property type="entry name" value="Fungal_trans_2"/>
    <property type="match status" value="1"/>
</dbReference>
<sequence>MSIRSTTGCYACKTRRKKCDETKPKCMKSRMECEYEYLPSTGRSTKKRTKPAPRPASEQARRLEKQEAKSTIISEIAQVSETLNACATPFGYPQTSLEILLPLDTDWGAVHHPLAATHSLEPLSSCAAPLSVVSRRFAATPTVKLTPGQASLFNALFSLGEANSLRESNSLSASVPPHSPPRFEPSYHTPQSHELNYYPQYASSSSARLDESKTFEDDNDLEGVQEIFYRTPLGLDRMVDSNSLPFVLQSCTFLFILRTGELLTEPLSVAQWLPLTLFDPLKIIHTARDVIINQFSQSPTLRSRLILISELIVMLAKSWSLDGRGMGMLQLLRGEIWQNITEYQPRRYPVSGEEERQRACTTLDNLMELMSIQMTAAPLSVILRLLQSAAPVFLSACPPPHPPYLPKILLEPGLNLRHFAAVDIAISVTTGRPLLCRYNIPWSLELCDEFMKKRENHGLQWLVGIPDQFIMLFAYMNGLKEDAETLGTPINPRIIAQIEEDMKKISILPCDSRDPSLALGRMVVQECWREVVFIYLYMALCEAHALDSRVAKAQKGFIKLMNGIKPGRNPDAFLTIPTLIAGVATTKPSHRQTIRSRILGLPHCNIPNTAGNDSLLILEDVWARTELEGRVARWGDLREACRRITGV</sequence>
<dbReference type="SMART" id="SM00066">
    <property type="entry name" value="GAL4"/>
    <property type="match status" value="1"/>
</dbReference>
<accession>A0A8H3I0L7</accession>
<gene>
    <name evidence="5" type="ORF">RDB_LOCUS120516</name>
</gene>